<evidence type="ECO:0000313" key="3">
    <source>
        <dbReference type="Proteomes" id="UP000635245"/>
    </source>
</evidence>
<gene>
    <name evidence="2" type="ORF">JHE00_16820</name>
</gene>
<reference evidence="2" key="1">
    <citation type="submission" date="2020-12" db="EMBL/GenBank/DDBJ databases">
        <title>Prauserella sp. ASG 168, a novel actinomycete isolated from cave rock.</title>
        <authorList>
            <person name="Suriyachadkun C."/>
        </authorList>
    </citation>
    <scope>NUCLEOTIDE SEQUENCE</scope>
    <source>
        <strain evidence="2">ASG 168</strain>
    </source>
</reference>
<dbReference type="RefSeq" id="WP_200319402.1">
    <property type="nucleotide sequence ID" value="NZ_JAENJH010000003.1"/>
</dbReference>
<dbReference type="AlphaFoldDB" id="A0A934V6A4"/>
<keyword evidence="1" id="KW-1133">Transmembrane helix</keyword>
<dbReference type="EMBL" id="JAENJH010000003">
    <property type="protein sequence ID" value="MBK1785995.1"/>
    <property type="molecule type" value="Genomic_DNA"/>
</dbReference>
<sequence length="81" mass="8666">MWIFADLGFCGFLTVMSPKISLSFVAFPLWFGGLGAIAVPSRCRLGGVWAAPIELASRIAGGEAGAALYEWREALAVYFGH</sequence>
<keyword evidence="1" id="KW-0472">Membrane</keyword>
<keyword evidence="3" id="KW-1185">Reference proteome</keyword>
<comment type="caution">
    <text evidence="2">The sequence shown here is derived from an EMBL/GenBank/DDBJ whole genome shotgun (WGS) entry which is preliminary data.</text>
</comment>
<dbReference type="Proteomes" id="UP000635245">
    <property type="component" value="Unassembled WGS sequence"/>
</dbReference>
<organism evidence="2 3">
    <name type="scientific">Prauserella cavernicola</name>
    <dbReference type="NCBI Taxonomy" id="2800127"/>
    <lineage>
        <taxon>Bacteria</taxon>
        <taxon>Bacillati</taxon>
        <taxon>Actinomycetota</taxon>
        <taxon>Actinomycetes</taxon>
        <taxon>Pseudonocardiales</taxon>
        <taxon>Pseudonocardiaceae</taxon>
        <taxon>Prauserella</taxon>
    </lineage>
</organism>
<proteinExistence type="predicted"/>
<feature type="transmembrane region" description="Helical" evidence="1">
    <location>
        <begin position="20"/>
        <end position="39"/>
    </location>
</feature>
<accession>A0A934V6A4</accession>
<name>A0A934V6A4_9PSEU</name>
<evidence type="ECO:0000256" key="1">
    <source>
        <dbReference type="SAM" id="Phobius"/>
    </source>
</evidence>
<keyword evidence="1" id="KW-0812">Transmembrane</keyword>
<evidence type="ECO:0000313" key="2">
    <source>
        <dbReference type="EMBL" id="MBK1785995.1"/>
    </source>
</evidence>
<protein>
    <submittedName>
        <fullName evidence="2">Uncharacterized protein</fullName>
    </submittedName>
</protein>